<dbReference type="AlphaFoldDB" id="A0A8T0EJQ6"/>
<feature type="domain" description="Tudor" evidence="5">
    <location>
        <begin position="253"/>
        <end position="312"/>
    </location>
</feature>
<dbReference type="GO" id="GO:0007283">
    <property type="term" value="P:spermatogenesis"/>
    <property type="evidence" value="ECO:0007669"/>
    <property type="project" value="UniProtKB-KW"/>
</dbReference>
<evidence type="ECO:0000259" key="6">
    <source>
        <dbReference type="PROSITE" id="PS51644"/>
    </source>
</evidence>
<name>A0A8T0EJQ6_ARGBR</name>
<reference evidence="7" key="2">
    <citation type="submission" date="2020-06" db="EMBL/GenBank/DDBJ databases">
        <authorList>
            <person name="Sheffer M."/>
        </authorList>
    </citation>
    <scope>NUCLEOTIDE SEQUENCE</scope>
</reference>
<dbReference type="CDD" id="cd09972">
    <property type="entry name" value="LOTUS_TDRD_OSKAR"/>
    <property type="match status" value="1"/>
</dbReference>
<dbReference type="GO" id="GO:0030154">
    <property type="term" value="P:cell differentiation"/>
    <property type="evidence" value="ECO:0007669"/>
    <property type="project" value="UniProtKB-ARBA"/>
</dbReference>
<organism evidence="7 8">
    <name type="scientific">Argiope bruennichi</name>
    <name type="common">Wasp spider</name>
    <name type="synonym">Aranea bruennichi</name>
    <dbReference type="NCBI Taxonomy" id="94029"/>
    <lineage>
        <taxon>Eukaryota</taxon>
        <taxon>Metazoa</taxon>
        <taxon>Ecdysozoa</taxon>
        <taxon>Arthropoda</taxon>
        <taxon>Chelicerata</taxon>
        <taxon>Arachnida</taxon>
        <taxon>Araneae</taxon>
        <taxon>Araneomorphae</taxon>
        <taxon>Entelegynae</taxon>
        <taxon>Araneoidea</taxon>
        <taxon>Araneidae</taxon>
        <taxon>Argiope</taxon>
    </lineage>
</organism>
<dbReference type="GO" id="GO:0005737">
    <property type="term" value="C:cytoplasm"/>
    <property type="evidence" value="ECO:0007669"/>
    <property type="project" value="UniProtKB-SubCell"/>
</dbReference>
<keyword evidence="4" id="KW-0744">Spermatogenesis</keyword>
<evidence type="ECO:0000313" key="8">
    <source>
        <dbReference type="Proteomes" id="UP000807504"/>
    </source>
</evidence>
<dbReference type="EMBL" id="JABXBU010002227">
    <property type="protein sequence ID" value="KAF8773818.1"/>
    <property type="molecule type" value="Genomic_DNA"/>
</dbReference>
<dbReference type="SUPFAM" id="SSF63748">
    <property type="entry name" value="Tudor/PWWP/MBT"/>
    <property type="match status" value="1"/>
</dbReference>
<feature type="domain" description="HTH OST-type" evidence="6">
    <location>
        <begin position="6"/>
        <end position="80"/>
    </location>
</feature>
<dbReference type="InterPro" id="IPR050621">
    <property type="entry name" value="Tudor_domain_containing"/>
</dbReference>
<accession>A0A8T0EJQ6</accession>
<evidence type="ECO:0000256" key="3">
    <source>
        <dbReference type="ARBA" id="ARBA00022737"/>
    </source>
</evidence>
<protein>
    <submittedName>
        <fullName evidence="7">Tudor domain-containing protein 5</fullName>
    </submittedName>
</protein>
<dbReference type="Gene3D" id="2.40.50.90">
    <property type="match status" value="1"/>
</dbReference>
<keyword evidence="8" id="KW-1185">Reference proteome</keyword>
<dbReference type="InterPro" id="IPR035437">
    <property type="entry name" value="SNase_OB-fold_sf"/>
</dbReference>
<reference evidence="7" key="1">
    <citation type="journal article" date="2020" name="bioRxiv">
        <title>Chromosome-level reference genome of the European wasp spider Argiope bruennichi: a resource for studies on range expansion and evolutionary adaptation.</title>
        <authorList>
            <person name="Sheffer M.M."/>
            <person name="Hoppe A."/>
            <person name="Krehenwinkel H."/>
            <person name="Uhl G."/>
            <person name="Kuss A.W."/>
            <person name="Jensen L."/>
            <person name="Jensen C."/>
            <person name="Gillespie R.G."/>
            <person name="Hoff K.J."/>
            <person name="Prost S."/>
        </authorList>
    </citation>
    <scope>NUCLEOTIDE SEQUENCE</scope>
</reference>
<keyword evidence="2" id="KW-0963">Cytoplasm</keyword>
<dbReference type="Pfam" id="PF00567">
    <property type="entry name" value="TUDOR"/>
    <property type="match status" value="1"/>
</dbReference>
<dbReference type="InterPro" id="IPR025605">
    <property type="entry name" value="OST-HTH/LOTUS_dom"/>
</dbReference>
<dbReference type="Proteomes" id="UP000807504">
    <property type="component" value="Unassembled WGS sequence"/>
</dbReference>
<dbReference type="PANTHER" id="PTHR22948">
    <property type="entry name" value="TUDOR DOMAIN CONTAINING PROTEIN"/>
    <property type="match status" value="1"/>
</dbReference>
<gene>
    <name evidence="7" type="ORF">HNY73_016441</name>
</gene>
<evidence type="ECO:0000313" key="7">
    <source>
        <dbReference type="EMBL" id="KAF8773818.1"/>
    </source>
</evidence>
<evidence type="ECO:0000256" key="4">
    <source>
        <dbReference type="ARBA" id="ARBA00022871"/>
    </source>
</evidence>
<dbReference type="PROSITE" id="PS51644">
    <property type="entry name" value="HTH_OST"/>
    <property type="match status" value="1"/>
</dbReference>
<dbReference type="Gene3D" id="3.30.420.610">
    <property type="entry name" value="LOTUS domain-like"/>
    <property type="match status" value="1"/>
</dbReference>
<evidence type="ECO:0000256" key="2">
    <source>
        <dbReference type="ARBA" id="ARBA00022490"/>
    </source>
</evidence>
<dbReference type="Gene3D" id="2.30.30.140">
    <property type="match status" value="1"/>
</dbReference>
<dbReference type="PROSITE" id="PS50304">
    <property type="entry name" value="TUDOR"/>
    <property type="match status" value="1"/>
</dbReference>
<evidence type="ECO:0000259" key="5">
    <source>
        <dbReference type="PROSITE" id="PS50304"/>
    </source>
</evidence>
<comment type="caution">
    <text evidence="7">The sequence shown here is derived from an EMBL/GenBank/DDBJ whole genome shotgun (WGS) entry which is preliminary data.</text>
</comment>
<dbReference type="InterPro" id="IPR041966">
    <property type="entry name" value="LOTUS-like"/>
</dbReference>
<dbReference type="Pfam" id="PF12872">
    <property type="entry name" value="OST-HTH"/>
    <property type="match status" value="1"/>
</dbReference>
<comment type="subcellular location">
    <subcellularLocation>
        <location evidence="1">Cytoplasm</location>
    </subcellularLocation>
</comment>
<proteinExistence type="predicted"/>
<dbReference type="SMART" id="SM00333">
    <property type="entry name" value="TUDOR"/>
    <property type="match status" value="1"/>
</dbReference>
<dbReference type="InterPro" id="IPR002999">
    <property type="entry name" value="Tudor"/>
</dbReference>
<keyword evidence="3" id="KW-0677">Repeat</keyword>
<sequence>MNHPDEYETVKKEIRSLLITFKNGCSLFEFKKQYQMMIGQELPFMQFGFRNEIEFLYSMPDVIQISPKGKDYHLMVIADISTKHLQKLVSKQKSFKHNPVSRPKPFQLVETPPRFRKLHSAQWGAKDKSRLKQLPPKGNYGCFKQKMDCLDDFDLSRSKNPEARRSSEKMKNYPIEFFPPKAVSPLSQYNQQRLPAQLVLGSFFPAYVATILNPSHMYIQLGDVEQALSDMNHSLEKFYSDPESRVFMMKNVHILPGSIGVAQWPLDMHWYRIKVMSLETNESVKVFFVDYGTVDIISKTLLRYIREDFFNFPAQAMKASLAYVKSPRGFNIWSQKATERILELSLDESVRAKVEDIEDDVLSVILYSKHNIYINGALLDENLAQSTSVDSNYPELEDVSRAVSFDCNKSLCELPAATSSPSAKAKQSVISTSQASQSFYENPSIDESLQPVNFSKSFEVDSTSTTAPITYPKPQIAETELFLNKTSNLPIYDDTNSNNSSPSNSSNEIFDDDDDAFFEEFCQKVSLVTKRYAKRIKTCDGYVFHILIYKSKPFVSCGDISHLIWSNKDSDFLQQRLENSGSFQSNVLLWKDENVDMFNQLKRFHVKGFKVVNDRTCLLIFYLNDLIKILNTFGHPSIELRKKIIHEYSAFNPDHPMWQELSEFEFSDSEEEFFHETEEDKLNRLCLNDLQVMKQNIRIRLQLQQTGSPENVLYEKQKLHLLHEKIVMRMKEIQLICSNFSDA</sequence>
<evidence type="ECO:0000256" key="1">
    <source>
        <dbReference type="ARBA" id="ARBA00004496"/>
    </source>
</evidence>
<keyword evidence="4" id="KW-0221">Differentiation</keyword>
<dbReference type="PANTHER" id="PTHR22948:SF76">
    <property type="entry name" value="FI20010P1-RELATED"/>
    <property type="match status" value="1"/>
</dbReference>